<name>A0A4Q7P230_9FLAO</name>
<evidence type="ECO:0000313" key="1">
    <source>
        <dbReference type="EMBL" id="RZS93440.1"/>
    </source>
</evidence>
<gene>
    <name evidence="1" type="ORF">EV197_2018</name>
</gene>
<dbReference type="AlphaFoldDB" id="A0A4Q7P230"/>
<dbReference type="EMBL" id="SGXE01000002">
    <property type="protein sequence ID" value="RZS93440.1"/>
    <property type="molecule type" value="Genomic_DNA"/>
</dbReference>
<evidence type="ECO:0000313" key="2">
    <source>
        <dbReference type="Proteomes" id="UP000292262"/>
    </source>
</evidence>
<accession>A0A4Q7P230</accession>
<sequence length="539" mass="63715">MRKSYYTKMINLIKPCITLKVQFILILFILLTINDVHSQNNISNVELELFSKIKLKDRSVPIKILGQDSTGYYILYGNGRYGQKSKSIIKFNLDFTPTDQEKVILNTKEEPNTEYLGTIQLNSNEIVFFTVTNEGESFAYYYEKIQLKQLKVSAKEFIKREEIDQYEFEYVNHHLFKPNPSYTAIVYEFFQKGTKKRLIKALYFDNNFSNITEQRYELPQTSKEFKWVHMRLIDDGSIFLLAKNMYSKNHFDYTLYHLKNNQFNILHELDKQEHYISDVQSILTENEFILSGYYSDISEDYMKGIFLYKLNLKNPEVHSIVYSPLKKEYFLQLLNENKANRVSEEIDKGNYEESYFDLRKIYRYENGDMVLIGEYRDTFYADAILYFVRQDLAIIKINKKGEILWSTKIGKNNTDLSTDMFGDNYIFSQDDSIYLIYNGNFRNLNHTSGKLFKMYSPGTSIILLKIDKEGNYFRESLYTTVQSDNYMLGTNFAGFRDGDALILLTHKMNNIKKQQFFKLNLVDQEKTDEILPTTNINDK</sequence>
<proteinExistence type="predicted"/>
<dbReference type="RefSeq" id="WP_130286571.1">
    <property type="nucleotide sequence ID" value="NZ_SGXE01000002.1"/>
</dbReference>
<dbReference type="OrthoDB" id="1397207at2"/>
<reference evidence="1 2" key="1">
    <citation type="submission" date="2019-02" db="EMBL/GenBank/DDBJ databases">
        <title>Genomic Encyclopedia of Type Strains, Phase IV (KMG-IV): sequencing the most valuable type-strain genomes for metagenomic binning, comparative biology and taxonomic classification.</title>
        <authorList>
            <person name="Goeker M."/>
        </authorList>
    </citation>
    <scope>NUCLEOTIDE SEQUENCE [LARGE SCALE GENOMIC DNA]</scope>
    <source>
        <strain evidence="1 2">DSM 17196</strain>
    </source>
</reference>
<protein>
    <submittedName>
        <fullName evidence="1">Uncharacterized protein</fullName>
    </submittedName>
</protein>
<comment type="caution">
    <text evidence="1">The sequence shown here is derived from an EMBL/GenBank/DDBJ whole genome shotgun (WGS) entry which is preliminary data.</text>
</comment>
<keyword evidence="2" id="KW-1185">Reference proteome</keyword>
<organism evidence="1 2">
    <name type="scientific">Aquimarina brevivitae</name>
    <dbReference type="NCBI Taxonomy" id="323412"/>
    <lineage>
        <taxon>Bacteria</taxon>
        <taxon>Pseudomonadati</taxon>
        <taxon>Bacteroidota</taxon>
        <taxon>Flavobacteriia</taxon>
        <taxon>Flavobacteriales</taxon>
        <taxon>Flavobacteriaceae</taxon>
        <taxon>Aquimarina</taxon>
    </lineage>
</organism>
<dbReference type="Proteomes" id="UP000292262">
    <property type="component" value="Unassembled WGS sequence"/>
</dbReference>